<proteinExistence type="predicted"/>
<protein>
    <submittedName>
        <fullName evidence="1">Uncharacterized protein</fullName>
    </submittedName>
</protein>
<evidence type="ECO:0000313" key="1">
    <source>
        <dbReference type="EMBL" id="CAK6436834.1"/>
    </source>
</evidence>
<name>A0ABN9ZEU7_PIPNA</name>
<gene>
    <name evidence="1" type="ORF">MPIPNATIZW_LOCUS5140</name>
</gene>
<dbReference type="Proteomes" id="UP001314169">
    <property type="component" value="Chromosome 15"/>
</dbReference>
<organism evidence="1 2">
    <name type="scientific">Pipistrellus nathusii</name>
    <name type="common">Nathusius' pipistrelle</name>
    <dbReference type="NCBI Taxonomy" id="59473"/>
    <lineage>
        <taxon>Eukaryota</taxon>
        <taxon>Metazoa</taxon>
        <taxon>Chordata</taxon>
        <taxon>Craniata</taxon>
        <taxon>Vertebrata</taxon>
        <taxon>Euteleostomi</taxon>
        <taxon>Mammalia</taxon>
        <taxon>Eutheria</taxon>
        <taxon>Laurasiatheria</taxon>
        <taxon>Chiroptera</taxon>
        <taxon>Yangochiroptera</taxon>
        <taxon>Vespertilionidae</taxon>
        <taxon>Pipistrellus</taxon>
    </lineage>
</organism>
<dbReference type="EMBL" id="OY882872">
    <property type="protein sequence ID" value="CAK6436834.1"/>
    <property type="molecule type" value="Genomic_DNA"/>
</dbReference>
<sequence>MYISECPRARVHQEGFCGSASGGLHPAAACTKDLEDSKGGPGSQPEREDILFNSDTTPTKLRYAHYGYFLYLLLGKSHFKDLCYLEAKLFFFFFFCQRNAVFYYSIMRNNTGSVISFLMKGQTEI</sequence>
<evidence type="ECO:0000313" key="2">
    <source>
        <dbReference type="Proteomes" id="UP001314169"/>
    </source>
</evidence>
<reference evidence="1" key="1">
    <citation type="submission" date="2023-12" db="EMBL/GenBank/DDBJ databases">
        <authorList>
            <person name="Brown T."/>
        </authorList>
    </citation>
    <scope>NUCLEOTIDE SEQUENCE</scope>
</reference>
<accession>A0ABN9ZEU7</accession>
<keyword evidence="2" id="KW-1185">Reference proteome</keyword>